<comment type="caution">
    <text evidence="1">The sequence shown here is derived from an EMBL/GenBank/DDBJ whole genome shotgun (WGS) entry which is preliminary data.</text>
</comment>
<keyword evidence="1" id="KW-0489">Methyltransferase</keyword>
<dbReference type="InterPro" id="IPR029063">
    <property type="entry name" value="SAM-dependent_MTases_sf"/>
</dbReference>
<gene>
    <name evidence="1" type="ORF">GWK41_02365</name>
</gene>
<protein>
    <submittedName>
        <fullName evidence="1">Class I SAM-dependent methyltransferase</fullName>
    </submittedName>
</protein>
<organism evidence="1 2">
    <name type="scientific">Persephonella atlantica</name>
    <dbReference type="NCBI Taxonomy" id="2699429"/>
    <lineage>
        <taxon>Bacteria</taxon>
        <taxon>Pseudomonadati</taxon>
        <taxon>Aquificota</taxon>
        <taxon>Aquificia</taxon>
        <taxon>Aquificales</taxon>
        <taxon>Hydrogenothermaceae</taxon>
        <taxon>Persephonella</taxon>
    </lineage>
</organism>
<evidence type="ECO:0000313" key="2">
    <source>
        <dbReference type="Proteomes" id="UP000772812"/>
    </source>
</evidence>
<reference evidence="1 2" key="1">
    <citation type="journal article" date="2021" name="Syst. Appl. Microbiol.">
        <title>Persephonella atlantica sp. nov.: How to adapt to physico-chemical gradients in high temperature hydrothermal habitats.</title>
        <authorList>
            <person name="Francois D.X."/>
            <person name="Godfroy A."/>
            <person name="Mathien C."/>
            <person name="Aube J."/>
            <person name="Cathalot C."/>
            <person name="Lesongeur F."/>
            <person name="L'Haridon S."/>
            <person name="Philippon X."/>
            <person name="Roussel E.G."/>
        </authorList>
    </citation>
    <scope>NUCLEOTIDE SEQUENCE [LARGE SCALE GENOMIC DNA]</scope>
    <source>
        <strain evidence="1 2">MO1340</strain>
    </source>
</reference>
<dbReference type="CDD" id="cd02440">
    <property type="entry name" value="AdoMet_MTases"/>
    <property type="match status" value="1"/>
</dbReference>
<dbReference type="Proteomes" id="UP000772812">
    <property type="component" value="Unassembled WGS sequence"/>
</dbReference>
<dbReference type="Pfam" id="PF01209">
    <property type="entry name" value="Ubie_methyltran"/>
    <property type="match status" value="1"/>
</dbReference>
<dbReference type="EMBL" id="JAACYA010000001">
    <property type="protein sequence ID" value="MBK3331911.1"/>
    <property type="molecule type" value="Genomic_DNA"/>
</dbReference>
<keyword evidence="1" id="KW-0808">Transferase</keyword>
<dbReference type="RefSeq" id="WP_200673311.1">
    <property type="nucleotide sequence ID" value="NZ_JAACYA010000001.1"/>
</dbReference>
<sequence length="235" mass="27230">MEQNGRKSNMAQEKLAESIFDSVVKRYDRFLRSVTFGFIDRWQEILVKNTPAGKFPVDVGTGTGEIVKKIRQEYSDCFPVGIDVSFNMLRRAKEKNRDSFFMKASAYSLPFKDGSVSSIYMSLVFRHLRPEESINEFSRVLNNGGYIGILDISKPSKILFNAVLFFADRIFRPVGERIFSKEEYDYFMESVINSKTPDELRELFNKYGYESRFLKKTFLGLVVIGVFCKKENNNI</sequence>
<dbReference type="PANTHER" id="PTHR43591:SF24">
    <property type="entry name" value="2-METHOXY-6-POLYPRENYL-1,4-BENZOQUINOL METHYLASE, MITOCHONDRIAL"/>
    <property type="match status" value="1"/>
</dbReference>
<accession>A0ABS1GGF5</accession>
<evidence type="ECO:0000313" key="1">
    <source>
        <dbReference type="EMBL" id="MBK3331911.1"/>
    </source>
</evidence>
<dbReference type="SUPFAM" id="SSF53335">
    <property type="entry name" value="S-adenosyl-L-methionine-dependent methyltransferases"/>
    <property type="match status" value="1"/>
</dbReference>
<proteinExistence type="predicted"/>
<dbReference type="GO" id="GO:0008168">
    <property type="term" value="F:methyltransferase activity"/>
    <property type="evidence" value="ECO:0007669"/>
    <property type="project" value="UniProtKB-KW"/>
</dbReference>
<keyword evidence="2" id="KW-1185">Reference proteome</keyword>
<name>A0ABS1GGF5_9AQUI</name>
<dbReference type="GO" id="GO:0032259">
    <property type="term" value="P:methylation"/>
    <property type="evidence" value="ECO:0007669"/>
    <property type="project" value="UniProtKB-KW"/>
</dbReference>
<dbReference type="Gene3D" id="3.40.50.150">
    <property type="entry name" value="Vaccinia Virus protein VP39"/>
    <property type="match status" value="1"/>
</dbReference>
<dbReference type="PANTHER" id="PTHR43591">
    <property type="entry name" value="METHYLTRANSFERASE"/>
    <property type="match status" value="1"/>
</dbReference>